<organism evidence="2 3">
    <name type="scientific">Shiella aurantiaca</name>
    <dbReference type="NCBI Taxonomy" id="3058365"/>
    <lineage>
        <taxon>Bacteria</taxon>
        <taxon>Pseudomonadati</taxon>
        <taxon>Bacteroidota</taxon>
        <taxon>Cytophagia</taxon>
        <taxon>Cytophagales</taxon>
        <taxon>Shiellaceae</taxon>
        <taxon>Shiella</taxon>
    </lineage>
</organism>
<dbReference type="SUPFAM" id="SSF55961">
    <property type="entry name" value="Bet v1-like"/>
    <property type="match status" value="1"/>
</dbReference>
<accession>A0ABT8F5P2</accession>
<keyword evidence="3" id="KW-1185">Reference proteome</keyword>
<sequence length="226" mass="26413">MRNLLLFLIFFLSGLATKAQGQLEDIDLFKIPQQKIREFIAQQKANDIHFFSEIKASVYNFNESIHFRKHRRTYRLHDNTARVWEVYNMANPSESWKGKRVSFGLVCSKKDSALIYRNGAFNGLETGQVFYINVGVMAGLENLAVAFEIVTIDPENKIIEFSYVKGGKSEGIQRLQFIEKRNGHTKVIHTSLFKSDSYMRDRFLYPFFHSKVIKEYHKNMKRLIQA</sequence>
<protein>
    <submittedName>
        <fullName evidence="2">Uncharacterized protein</fullName>
    </submittedName>
</protein>
<evidence type="ECO:0000256" key="1">
    <source>
        <dbReference type="SAM" id="SignalP"/>
    </source>
</evidence>
<reference evidence="2" key="1">
    <citation type="submission" date="2023-06" db="EMBL/GenBank/DDBJ databases">
        <title>Cytophagales bacterium Strain LB-30, isolated from soil.</title>
        <authorList>
            <person name="Liu B."/>
        </authorList>
    </citation>
    <scope>NUCLEOTIDE SEQUENCE</scope>
    <source>
        <strain evidence="2">LB-30</strain>
    </source>
</reference>
<dbReference type="EMBL" id="JAUHJS010000004">
    <property type="protein sequence ID" value="MDN4165679.1"/>
    <property type="molecule type" value="Genomic_DNA"/>
</dbReference>
<feature type="signal peptide" evidence="1">
    <location>
        <begin position="1"/>
        <end position="18"/>
    </location>
</feature>
<proteinExistence type="predicted"/>
<comment type="caution">
    <text evidence="2">The sequence shown here is derived from an EMBL/GenBank/DDBJ whole genome shotgun (WGS) entry which is preliminary data.</text>
</comment>
<name>A0ABT8F5P2_9BACT</name>
<evidence type="ECO:0000313" key="2">
    <source>
        <dbReference type="EMBL" id="MDN4165679.1"/>
    </source>
</evidence>
<evidence type="ECO:0000313" key="3">
    <source>
        <dbReference type="Proteomes" id="UP001168552"/>
    </source>
</evidence>
<keyword evidence="1" id="KW-0732">Signal</keyword>
<dbReference type="Proteomes" id="UP001168552">
    <property type="component" value="Unassembled WGS sequence"/>
</dbReference>
<feature type="chain" id="PRO_5047177988" evidence="1">
    <location>
        <begin position="19"/>
        <end position="226"/>
    </location>
</feature>
<gene>
    <name evidence="2" type="ORF">QWY31_09205</name>
</gene>
<dbReference type="RefSeq" id="WP_320004209.1">
    <property type="nucleotide sequence ID" value="NZ_JAUHJS010000004.1"/>
</dbReference>